<evidence type="ECO:0000313" key="2">
    <source>
        <dbReference type="Proteomes" id="UP000002430"/>
    </source>
</evidence>
<name>Q1MS73_LAWIP</name>
<dbReference type="OrthoDB" id="5461017at2"/>
<protein>
    <submittedName>
        <fullName evidence="1">Uncharacterized protein</fullName>
    </submittedName>
</protein>
<dbReference type="HOGENOM" id="CLU_148543_0_0_7"/>
<dbReference type="RefSeq" id="WP_011526179.1">
    <property type="nucleotide sequence ID" value="NC_008011.1"/>
</dbReference>
<dbReference type="Proteomes" id="UP000002430">
    <property type="component" value="Chromosome"/>
</dbReference>
<organism evidence="1 2">
    <name type="scientific">Lawsonia intracellularis (strain PHE/MN1-00)</name>
    <dbReference type="NCBI Taxonomy" id="363253"/>
    <lineage>
        <taxon>Bacteria</taxon>
        <taxon>Pseudomonadati</taxon>
        <taxon>Thermodesulfobacteriota</taxon>
        <taxon>Desulfovibrionia</taxon>
        <taxon>Desulfovibrionales</taxon>
        <taxon>Desulfovibrionaceae</taxon>
        <taxon>Lawsonia</taxon>
    </lineage>
</organism>
<accession>Q1MS73</accession>
<dbReference type="eggNOG" id="ENOG5033CJJ">
    <property type="taxonomic scope" value="Bacteria"/>
</dbReference>
<proteinExistence type="predicted"/>
<dbReference type="KEGG" id="lip:LI0096"/>
<dbReference type="EMBL" id="AM180252">
    <property type="protein sequence ID" value="CAJ54152.1"/>
    <property type="molecule type" value="Genomic_DNA"/>
</dbReference>
<reference evidence="1 2" key="1">
    <citation type="submission" date="2005-11" db="EMBL/GenBank/DDBJ databases">
        <title>The complete genome sequence of Lawsonia intracellularis: the causative agent of proliferative enteropathy.</title>
        <authorList>
            <person name="Kaur K."/>
            <person name="Zhang Q."/>
            <person name="Beckler D."/>
            <person name="Munir S."/>
            <person name="Li L."/>
            <person name="Kinsley K."/>
            <person name="Herron L."/>
            <person name="Peterson A."/>
            <person name="May B."/>
            <person name="Singh S."/>
            <person name="Gebhart C."/>
            <person name="Kapur V."/>
        </authorList>
    </citation>
    <scope>NUCLEOTIDE SEQUENCE [LARGE SCALE GENOMIC DNA]</scope>
    <source>
        <strain evidence="1 2">PHE/MN1-00</strain>
    </source>
</reference>
<evidence type="ECO:0000313" key="1">
    <source>
        <dbReference type="EMBL" id="CAJ54152.1"/>
    </source>
</evidence>
<keyword evidence="2" id="KW-1185">Reference proteome</keyword>
<dbReference type="AlphaFoldDB" id="Q1MS73"/>
<gene>
    <name evidence="1" type="ordered locus">LI0096</name>
</gene>
<sequence>MINYYKFKQVYEYAINGKHEEALKLLIELQQEFIEIHDENNKLRLHLQDVQDTLFFSKNLHFDRNSYWFHHTDGKKGPFCKHCYELRGILSYIDNHKELCSTCGASVKKNTDPTLIKKNNCKKIIPFPQNVTN</sequence>